<protein>
    <submittedName>
        <fullName evidence="1">Uncharacterized protein</fullName>
    </submittedName>
</protein>
<keyword evidence="2" id="KW-1185">Reference proteome</keyword>
<organism evidence="1 2">
    <name type="scientific">Puniceibacterium antarcticum</name>
    <dbReference type="NCBI Taxonomy" id="1206336"/>
    <lineage>
        <taxon>Bacteria</taxon>
        <taxon>Pseudomonadati</taxon>
        <taxon>Pseudomonadota</taxon>
        <taxon>Alphaproteobacteria</taxon>
        <taxon>Rhodobacterales</taxon>
        <taxon>Paracoccaceae</taxon>
        <taxon>Puniceibacterium</taxon>
    </lineage>
</organism>
<dbReference type="OrthoDB" id="9793302at2"/>
<evidence type="ECO:0000313" key="2">
    <source>
        <dbReference type="Proteomes" id="UP000231259"/>
    </source>
</evidence>
<proteinExistence type="predicted"/>
<dbReference type="EMBL" id="AWWI01000017">
    <property type="protein sequence ID" value="PIL21973.1"/>
    <property type="molecule type" value="Genomic_DNA"/>
</dbReference>
<reference evidence="1 2" key="1">
    <citation type="submission" date="2013-09" db="EMBL/GenBank/DDBJ databases">
        <title>Genome sequencing of Phaeobacter antarcticus sp. nov. SM1211.</title>
        <authorList>
            <person name="Zhang X.-Y."/>
            <person name="Liu C."/>
            <person name="Chen X.-L."/>
            <person name="Xie B.-B."/>
            <person name="Qin Q.-L."/>
            <person name="Rong J.-C."/>
            <person name="Zhang Y.-Z."/>
        </authorList>
    </citation>
    <scope>NUCLEOTIDE SEQUENCE [LARGE SCALE GENOMIC DNA]</scope>
    <source>
        <strain evidence="1 2">SM1211</strain>
    </source>
</reference>
<accession>A0A2G8RKE9</accession>
<sequence length="93" mass="10726">MSGCCWRRTWRDRSKARQSRGVQDFLIAVVDGLKGFPEPIIAACRFFAFQDFQRDFVLNSGAYCLRLDISDPLLVEDQQTANRSLCQCLNFWG</sequence>
<gene>
    <name evidence="1" type="ORF">P775_01365</name>
</gene>
<name>A0A2G8RKE9_9RHOB</name>
<evidence type="ECO:0000313" key="1">
    <source>
        <dbReference type="EMBL" id="PIL21973.1"/>
    </source>
</evidence>
<dbReference type="Proteomes" id="UP000231259">
    <property type="component" value="Unassembled WGS sequence"/>
</dbReference>
<dbReference type="AlphaFoldDB" id="A0A2G8RKE9"/>
<comment type="caution">
    <text evidence="1">The sequence shown here is derived from an EMBL/GenBank/DDBJ whole genome shotgun (WGS) entry which is preliminary data.</text>
</comment>